<comment type="similarity">
    <text evidence="11">Belongs to the PpiD chaperone family.</text>
</comment>
<keyword evidence="5 15" id="KW-0812">Transmembrane</keyword>
<dbReference type="RefSeq" id="WP_184201889.1">
    <property type="nucleotide sequence ID" value="NZ_JACIIV010000025.1"/>
</dbReference>
<dbReference type="SUPFAM" id="SSF54534">
    <property type="entry name" value="FKBP-like"/>
    <property type="match status" value="1"/>
</dbReference>
<name>A0A841LIP0_9SPHN</name>
<evidence type="ECO:0000256" key="12">
    <source>
        <dbReference type="ARBA" id="ARBA00040743"/>
    </source>
</evidence>
<keyword evidence="6 15" id="KW-1133">Transmembrane helix</keyword>
<dbReference type="GO" id="GO:0003755">
    <property type="term" value="F:peptidyl-prolyl cis-trans isomerase activity"/>
    <property type="evidence" value="ECO:0007669"/>
    <property type="project" value="UniProtKB-KW"/>
</dbReference>
<sequence>MLQFIRKGLSSPIALGILALVVVAFIITGVGDPFAGSATRQGVIATVGDRTISEGDLLRTLDTVLQTARQQTPDATLADLANDGAVGLMADQLVGRAAIEVYAESLGLAASDRAVGAVIAAIPAFQVAGKFDQDTYNRVISQQRLSDAQLRQDIAGDISRKALLSPLTAAMNMPAGMATPLAQSLVDIRRGGVALVPPGTVTPATDAEVTAFYTANRSRFAVPERRGFRYALLDPAQVAVTVTDADIAAAFAKDPARYGAAPTRRLLQVVVPDEARAKAVAAAAATEGFAAAAQRLAGFGAADIAIGEKSQSALAAETSPAVAAAAFALPVGGISAPVRSAFGWHVLSLEAMGNPARSLAQVRDTIRQELTARAAADGLAATVARIEEAAEDGKSFADVATAERLNLFSQPPVTREGASIDAAPLEGVPARLAALAFAQQPEDGITVQRLEGEQLAAIETTTIVGATVRPLAEIKQLVAELAARDKAVKASRARADAIVAAVKSGTPFAKAVTDAGLPAPQPLTGRRVDVLQQPQVPPLIQAFLTTQPGTTRVIGGMEGWALVHVAEVTPGNLAEAPGLVDAMRREIAGQLPNEFAEALAAAAEREIKATRNTAAVDAVRRRLSGAGAADPAS</sequence>
<dbReference type="Gene3D" id="1.10.4030.10">
    <property type="entry name" value="Porin chaperone SurA, peptide-binding domain"/>
    <property type="match status" value="1"/>
</dbReference>
<keyword evidence="14" id="KW-0697">Rotamase</keyword>
<protein>
    <recommendedName>
        <fullName evidence="2">Parvulin-like PPIase</fullName>
    </recommendedName>
    <alternativeName>
        <fullName evidence="9">Peptidyl-prolyl cis-trans isomerase plp</fullName>
    </alternativeName>
    <alternativeName>
        <fullName evidence="12">Periplasmic chaperone PpiD</fullName>
    </alternativeName>
    <alternativeName>
        <fullName evidence="13">Periplasmic folding chaperone</fullName>
    </alternativeName>
    <alternativeName>
        <fullName evidence="10">Rotamase plp</fullName>
    </alternativeName>
</protein>
<accession>A0A841LIP0</accession>
<evidence type="ECO:0000256" key="3">
    <source>
        <dbReference type="ARBA" id="ARBA00022475"/>
    </source>
</evidence>
<proteinExistence type="inferred from homology"/>
<evidence type="ECO:0000256" key="4">
    <source>
        <dbReference type="ARBA" id="ARBA00022519"/>
    </source>
</evidence>
<evidence type="ECO:0000256" key="13">
    <source>
        <dbReference type="ARBA" id="ARBA00042775"/>
    </source>
</evidence>
<dbReference type="PANTHER" id="PTHR47529">
    <property type="entry name" value="PEPTIDYL-PROLYL CIS-TRANS ISOMERASE D"/>
    <property type="match status" value="1"/>
</dbReference>
<dbReference type="InterPro" id="IPR000297">
    <property type="entry name" value="PPIase_PpiC"/>
</dbReference>
<dbReference type="PANTHER" id="PTHR47529:SF1">
    <property type="entry name" value="PERIPLASMIC CHAPERONE PPID"/>
    <property type="match status" value="1"/>
</dbReference>
<dbReference type="Proteomes" id="UP000538147">
    <property type="component" value="Unassembled WGS sequence"/>
</dbReference>
<evidence type="ECO:0000259" key="16">
    <source>
        <dbReference type="PROSITE" id="PS50198"/>
    </source>
</evidence>
<reference evidence="17 18" key="1">
    <citation type="submission" date="2020-08" db="EMBL/GenBank/DDBJ databases">
        <title>Genomic Encyclopedia of Type Strains, Phase IV (KMG-IV): sequencing the most valuable type-strain genomes for metagenomic binning, comparative biology and taxonomic classification.</title>
        <authorList>
            <person name="Goeker M."/>
        </authorList>
    </citation>
    <scope>NUCLEOTIDE SEQUENCE [LARGE SCALE GENOMIC DNA]</scope>
    <source>
        <strain evidence="17 18">DSM 102189</strain>
    </source>
</reference>
<evidence type="ECO:0000256" key="6">
    <source>
        <dbReference type="ARBA" id="ARBA00022989"/>
    </source>
</evidence>
<dbReference type="InterPro" id="IPR052029">
    <property type="entry name" value="PpiD_chaperone"/>
</dbReference>
<evidence type="ECO:0000256" key="11">
    <source>
        <dbReference type="ARBA" id="ARBA00038408"/>
    </source>
</evidence>
<evidence type="ECO:0000313" key="17">
    <source>
        <dbReference type="EMBL" id="MBB6228828.1"/>
    </source>
</evidence>
<dbReference type="AlphaFoldDB" id="A0A841LIP0"/>
<feature type="domain" description="PpiC" evidence="16">
    <location>
        <begin position="223"/>
        <end position="351"/>
    </location>
</feature>
<evidence type="ECO:0000313" key="18">
    <source>
        <dbReference type="Proteomes" id="UP000538147"/>
    </source>
</evidence>
<evidence type="ECO:0000256" key="15">
    <source>
        <dbReference type="SAM" id="Phobius"/>
    </source>
</evidence>
<dbReference type="SUPFAM" id="SSF109998">
    <property type="entry name" value="Triger factor/SurA peptide-binding domain-like"/>
    <property type="match status" value="1"/>
</dbReference>
<evidence type="ECO:0000256" key="2">
    <source>
        <dbReference type="ARBA" id="ARBA00018370"/>
    </source>
</evidence>
<evidence type="ECO:0000256" key="14">
    <source>
        <dbReference type="PROSITE-ProRule" id="PRU00278"/>
    </source>
</evidence>
<keyword evidence="4" id="KW-0997">Cell inner membrane</keyword>
<gene>
    <name evidence="17" type="ORF">FHS79_003020</name>
</gene>
<feature type="transmembrane region" description="Helical" evidence="15">
    <location>
        <begin position="12"/>
        <end position="31"/>
    </location>
</feature>
<keyword evidence="3" id="KW-1003">Cell membrane</keyword>
<evidence type="ECO:0000256" key="10">
    <source>
        <dbReference type="ARBA" id="ARBA00031484"/>
    </source>
</evidence>
<keyword evidence="14 17" id="KW-0413">Isomerase</keyword>
<dbReference type="PROSITE" id="PS50198">
    <property type="entry name" value="PPIC_PPIASE_2"/>
    <property type="match status" value="1"/>
</dbReference>
<organism evidence="17 18">
    <name type="scientific">Polymorphobacter multimanifer</name>
    <dbReference type="NCBI Taxonomy" id="1070431"/>
    <lineage>
        <taxon>Bacteria</taxon>
        <taxon>Pseudomonadati</taxon>
        <taxon>Pseudomonadota</taxon>
        <taxon>Alphaproteobacteria</taxon>
        <taxon>Sphingomonadales</taxon>
        <taxon>Sphingosinicellaceae</taxon>
        <taxon>Polymorphobacter</taxon>
    </lineage>
</organism>
<evidence type="ECO:0000256" key="8">
    <source>
        <dbReference type="ARBA" id="ARBA00023186"/>
    </source>
</evidence>
<dbReference type="Gene3D" id="3.10.50.40">
    <property type="match status" value="1"/>
</dbReference>
<evidence type="ECO:0000256" key="5">
    <source>
        <dbReference type="ARBA" id="ARBA00022692"/>
    </source>
</evidence>
<dbReference type="GO" id="GO:0005886">
    <property type="term" value="C:plasma membrane"/>
    <property type="evidence" value="ECO:0007669"/>
    <property type="project" value="UniProtKB-SubCell"/>
</dbReference>
<dbReference type="InterPro" id="IPR046357">
    <property type="entry name" value="PPIase_dom_sf"/>
</dbReference>
<dbReference type="EMBL" id="JACIIV010000025">
    <property type="protein sequence ID" value="MBB6228828.1"/>
    <property type="molecule type" value="Genomic_DNA"/>
</dbReference>
<evidence type="ECO:0000256" key="7">
    <source>
        <dbReference type="ARBA" id="ARBA00023136"/>
    </source>
</evidence>
<evidence type="ECO:0000256" key="1">
    <source>
        <dbReference type="ARBA" id="ARBA00004382"/>
    </source>
</evidence>
<dbReference type="InterPro" id="IPR027304">
    <property type="entry name" value="Trigger_fact/SurA_dom_sf"/>
</dbReference>
<dbReference type="Pfam" id="PF13624">
    <property type="entry name" value="SurA_N_3"/>
    <property type="match status" value="1"/>
</dbReference>
<keyword evidence="7 15" id="KW-0472">Membrane</keyword>
<comment type="subcellular location">
    <subcellularLocation>
        <location evidence="1">Cell inner membrane</location>
        <topology evidence="1">Single-pass type II membrane protein</topology>
        <orientation evidence="1">Periplasmic side</orientation>
    </subcellularLocation>
</comment>
<keyword evidence="8" id="KW-0143">Chaperone</keyword>
<comment type="caution">
    <text evidence="17">The sequence shown here is derived from an EMBL/GenBank/DDBJ whole genome shotgun (WGS) entry which is preliminary data.</text>
</comment>
<dbReference type="Pfam" id="PF13145">
    <property type="entry name" value="Rotamase_2"/>
    <property type="match status" value="1"/>
</dbReference>
<keyword evidence="18" id="KW-1185">Reference proteome</keyword>
<evidence type="ECO:0000256" key="9">
    <source>
        <dbReference type="ARBA" id="ARBA00030642"/>
    </source>
</evidence>